<evidence type="ECO:0000256" key="3">
    <source>
        <dbReference type="ARBA" id="ARBA00022692"/>
    </source>
</evidence>
<keyword evidence="3 10" id="KW-0812">Transmembrane</keyword>
<keyword evidence="5" id="KW-0297">G-protein coupled receptor</keyword>
<dbReference type="Proteomes" id="UP000242188">
    <property type="component" value="Unassembled WGS sequence"/>
</dbReference>
<keyword evidence="2" id="KW-1003">Cell membrane</keyword>
<evidence type="ECO:0000313" key="13">
    <source>
        <dbReference type="Proteomes" id="UP000242188"/>
    </source>
</evidence>
<evidence type="ECO:0000313" key="12">
    <source>
        <dbReference type="EMBL" id="OWF39928.1"/>
    </source>
</evidence>
<keyword evidence="7 12" id="KW-0675">Receptor</keyword>
<sequence>MAEYTQSLEFFDRQHDQQNLILAFIVTLISICGLIGNFHVVLVYTCRLTTKTTFKGCIVWLAALDLLNCVIVMPMDITYFIHPYSVYNSSGCKLKHYLGQFVTFSAVAVTLVIAIDRYRKVCKPTYRQIRYREGRLLCGGLVLIFALTLIPVPVMMGLENVENVAYNVTLQKCGIDQSFKDSVVPKVVIYLFVCVLYVASLAVVGIYFQLGKYLRQRNKKLCIPTAIRRRISRKETFSKADLLKMQADPSYHPSPSPTPSTSSDESNFISETQPRSVFYNKNGDSPEYRFDDMQTRLNDIKYSESDIDSGLVTCSQISRDQRGIVNTRKRKAAITSIASIPDDAWPDAYENDDLMSSKTNVETKENNQYMQSNEANRDIENIPDISGAHQETHDDNSHICRAIDKYSEETTELTRNQITRKAKVELTDSIDSCKSSKRLVDTLDTNVDTSNCLTTSTDQNRKLSDVSGGRLPTKSRICNSVFYNRISTNINHNVFLSEKRERRQQRNNTVVKMCYIIAVVCLMCLLPATVTFLLTFAKMDKSTFGYVFVRLGHRAPYFRSCLNPLIYGFLDLKFRRACLDMYAILAQKLCGRPIRTNRHLSHRSTYRTHFTINNMTMN</sequence>
<dbReference type="EMBL" id="NEDP02005494">
    <property type="protein sequence ID" value="OWF39928.1"/>
    <property type="molecule type" value="Genomic_DNA"/>
</dbReference>
<comment type="caution">
    <text evidence="12">The sequence shown here is derived from an EMBL/GenBank/DDBJ whole genome shotgun (WGS) entry which is preliminary data.</text>
</comment>
<dbReference type="GO" id="GO:0007218">
    <property type="term" value="P:neuropeptide signaling pathway"/>
    <property type="evidence" value="ECO:0007669"/>
    <property type="project" value="TreeGrafter"/>
</dbReference>
<dbReference type="InterPro" id="IPR017452">
    <property type="entry name" value="GPCR_Rhodpsn_7TM"/>
</dbReference>
<accession>A0A210PTX2</accession>
<feature type="transmembrane region" description="Helical" evidence="10">
    <location>
        <begin position="20"/>
        <end position="45"/>
    </location>
</feature>
<dbReference type="PANTHER" id="PTHR24230:SF75">
    <property type="entry name" value="RELAXIN FAMILY PEPTIDE RECEPTOR 3"/>
    <property type="match status" value="1"/>
</dbReference>
<keyword evidence="4 10" id="KW-1133">Transmembrane helix</keyword>
<keyword evidence="8" id="KW-0807">Transducer</keyword>
<dbReference type="PANTHER" id="PTHR24230">
    <property type="entry name" value="G-PROTEIN COUPLED RECEPTOR"/>
    <property type="match status" value="1"/>
</dbReference>
<evidence type="ECO:0000256" key="6">
    <source>
        <dbReference type="ARBA" id="ARBA00023136"/>
    </source>
</evidence>
<feature type="transmembrane region" description="Helical" evidence="10">
    <location>
        <begin position="187"/>
        <end position="210"/>
    </location>
</feature>
<feature type="transmembrane region" description="Helical" evidence="10">
    <location>
        <begin position="136"/>
        <end position="156"/>
    </location>
</feature>
<evidence type="ECO:0000256" key="5">
    <source>
        <dbReference type="ARBA" id="ARBA00023040"/>
    </source>
</evidence>
<evidence type="ECO:0000256" key="1">
    <source>
        <dbReference type="ARBA" id="ARBA00004651"/>
    </source>
</evidence>
<evidence type="ECO:0000259" key="11">
    <source>
        <dbReference type="PROSITE" id="PS50262"/>
    </source>
</evidence>
<keyword evidence="6 10" id="KW-0472">Membrane</keyword>
<evidence type="ECO:0000256" key="4">
    <source>
        <dbReference type="ARBA" id="ARBA00022989"/>
    </source>
</evidence>
<dbReference type="PROSITE" id="PS50262">
    <property type="entry name" value="G_PROTEIN_RECEP_F1_2"/>
    <property type="match status" value="1"/>
</dbReference>
<feature type="transmembrane region" description="Helical" evidence="10">
    <location>
        <begin position="57"/>
        <end position="77"/>
    </location>
</feature>
<dbReference type="OrthoDB" id="10363496at2759"/>
<dbReference type="AlphaFoldDB" id="A0A210PTX2"/>
<dbReference type="PRINTS" id="PR00237">
    <property type="entry name" value="GPCRRHODOPSN"/>
</dbReference>
<evidence type="ECO:0000256" key="8">
    <source>
        <dbReference type="ARBA" id="ARBA00023224"/>
    </source>
</evidence>
<protein>
    <submittedName>
        <fullName evidence="12">Dopamine D2-like receptor</fullName>
    </submittedName>
</protein>
<keyword evidence="13" id="KW-1185">Reference proteome</keyword>
<name>A0A210PTX2_MIZYE</name>
<dbReference type="SUPFAM" id="SSF81321">
    <property type="entry name" value="Family A G protein-coupled receptor-like"/>
    <property type="match status" value="1"/>
</dbReference>
<dbReference type="CDD" id="cd00637">
    <property type="entry name" value="7tm_classA_rhodopsin-like"/>
    <property type="match status" value="2"/>
</dbReference>
<feature type="region of interest" description="Disordered" evidence="9">
    <location>
        <begin position="247"/>
        <end position="268"/>
    </location>
</feature>
<dbReference type="GO" id="GO:0008528">
    <property type="term" value="F:G protein-coupled peptide receptor activity"/>
    <property type="evidence" value="ECO:0007669"/>
    <property type="project" value="TreeGrafter"/>
</dbReference>
<dbReference type="Pfam" id="PF00001">
    <property type="entry name" value="7tm_1"/>
    <property type="match status" value="2"/>
</dbReference>
<reference evidence="12 13" key="1">
    <citation type="journal article" date="2017" name="Nat. Ecol. Evol.">
        <title>Scallop genome provides insights into evolution of bilaterian karyotype and development.</title>
        <authorList>
            <person name="Wang S."/>
            <person name="Zhang J."/>
            <person name="Jiao W."/>
            <person name="Li J."/>
            <person name="Xun X."/>
            <person name="Sun Y."/>
            <person name="Guo X."/>
            <person name="Huan P."/>
            <person name="Dong B."/>
            <person name="Zhang L."/>
            <person name="Hu X."/>
            <person name="Sun X."/>
            <person name="Wang J."/>
            <person name="Zhao C."/>
            <person name="Wang Y."/>
            <person name="Wang D."/>
            <person name="Huang X."/>
            <person name="Wang R."/>
            <person name="Lv J."/>
            <person name="Li Y."/>
            <person name="Zhang Z."/>
            <person name="Liu B."/>
            <person name="Lu W."/>
            <person name="Hui Y."/>
            <person name="Liang J."/>
            <person name="Zhou Z."/>
            <person name="Hou R."/>
            <person name="Li X."/>
            <person name="Liu Y."/>
            <person name="Li H."/>
            <person name="Ning X."/>
            <person name="Lin Y."/>
            <person name="Zhao L."/>
            <person name="Xing Q."/>
            <person name="Dou J."/>
            <person name="Li Y."/>
            <person name="Mao J."/>
            <person name="Guo H."/>
            <person name="Dou H."/>
            <person name="Li T."/>
            <person name="Mu C."/>
            <person name="Jiang W."/>
            <person name="Fu Q."/>
            <person name="Fu X."/>
            <person name="Miao Y."/>
            <person name="Liu J."/>
            <person name="Yu Q."/>
            <person name="Li R."/>
            <person name="Liao H."/>
            <person name="Li X."/>
            <person name="Kong Y."/>
            <person name="Jiang Z."/>
            <person name="Chourrout D."/>
            <person name="Li R."/>
            <person name="Bao Z."/>
        </authorList>
    </citation>
    <scope>NUCLEOTIDE SEQUENCE [LARGE SCALE GENOMIC DNA]</scope>
    <source>
        <strain evidence="12 13">PY_sf001</strain>
    </source>
</reference>
<dbReference type="InterPro" id="IPR000276">
    <property type="entry name" value="GPCR_Rhodpsn"/>
</dbReference>
<dbReference type="GO" id="GO:0005886">
    <property type="term" value="C:plasma membrane"/>
    <property type="evidence" value="ECO:0007669"/>
    <property type="project" value="UniProtKB-SubCell"/>
</dbReference>
<feature type="transmembrane region" description="Helical" evidence="10">
    <location>
        <begin position="510"/>
        <end position="537"/>
    </location>
</feature>
<evidence type="ECO:0000256" key="10">
    <source>
        <dbReference type="SAM" id="Phobius"/>
    </source>
</evidence>
<proteinExistence type="predicted"/>
<comment type="subcellular location">
    <subcellularLocation>
        <location evidence="1">Cell membrane</location>
        <topology evidence="1">Multi-pass membrane protein</topology>
    </subcellularLocation>
</comment>
<gene>
    <name evidence="12" type="ORF">KP79_PYT04265</name>
</gene>
<feature type="domain" description="G-protein coupled receptors family 1 profile" evidence="11">
    <location>
        <begin position="36"/>
        <end position="567"/>
    </location>
</feature>
<evidence type="ECO:0000256" key="2">
    <source>
        <dbReference type="ARBA" id="ARBA00022475"/>
    </source>
</evidence>
<organism evidence="12 13">
    <name type="scientific">Mizuhopecten yessoensis</name>
    <name type="common">Japanese scallop</name>
    <name type="synonym">Patinopecten yessoensis</name>
    <dbReference type="NCBI Taxonomy" id="6573"/>
    <lineage>
        <taxon>Eukaryota</taxon>
        <taxon>Metazoa</taxon>
        <taxon>Spiralia</taxon>
        <taxon>Lophotrochozoa</taxon>
        <taxon>Mollusca</taxon>
        <taxon>Bivalvia</taxon>
        <taxon>Autobranchia</taxon>
        <taxon>Pteriomorphia</taxon>
        <taxon>Pectinida</taxon>
        <taxon>Pectinoidea</taxon>
        <taxon>Pectinidae</taxon>
        <taxon>Mizuhopecten</taxon>
    </lineage>
</organism>
<evidence type="ECO:0000256" key="7">
    <source>
        <dbReference type="ARBA" id="ARBA00023170"/>
    </source>
</evidence>
<evidence type="ECO:0000256" key="9">
    <source>
        <dbReference type="SAM" id="MobiDB-lite"/>
    </source>
</evidence>
<feature type="transmembrane region" description="Helical" evidence="10">
    <location>
        <begin position="97"/>
        <end position="115"/>
    </location>
</feature>
<dbReference type="Gene3D" id="1.20.1070.10">
    <property type="entry name" value="Rhodopsin 7-helix transmembrane proteins"/>
    <property type="match status" value="2"/>
</dbReference>